<keyword evidence="4" id="KW-0808">Transferase</keyword>
<dbReference type="PANTHER" id="PTHR43646:SF2">
    <property type="entry name" value="GLYCOSYLTRANSFERASE 2-LIKE DOMAIN-CONTAINING PROTEIN"/>
    <property type="match status" value="1"/>
</dbReference>
<dbReference type="SUPFAM" id="SSF53448">
    <property type="entry name" value="Nucleotide-diphospho-sugar transferases"/>
    <property type="match status" value="1"/>
</dbReference>
<sequence>MRATVVIPALNEEEFIEACLRSLRAQTMPSAEIIVVDNGSTDRTVEIARKYADKVLILPGLSLWEMKQRGVEAAQSPIVVTTDADTVAPPDWLEKLLRHFSDPNVVAVGGPVRALEPSTVSDLYTKGLSAIAQAGLLYDANMAFRRDVMLRSGGYARLKRGWDWELSARLSRYGRVVYDPEAYVITDVPFSRQLEFANIAWNAGLLSIGIATNNPMSTGVGTGYFLATLGTAIDQVPDDIHHSQLAVAGLALTTVFRGALSEKTYRFLMGVCMGVLGHHFFTEDILDPVWIRITGSLFLGVTLLLAST</sequence>
<reference evidence="7" key="1">
    <citation type="journal article" date="2015" name="Nature">
        <title>Complex archaea that bridge the gap between prokaryotes and eukaryotes.</title>
        <authorList>
            <person name="Spang A."/>
            <person name="Saw J.H."/>
            <person name="Jorgensen S.L."/>
            <person name="Zaremba-Niedzwiedzka K."/>
            <person name="Martijn J."/>
            <person name="Lind A.E."/>
            <person name="van Eijk R."/>
            <person name="Schleper C."/>
            <person name="Guy L."/>
            <person name="Ettema T.J."/>
        </authorList>
    </citation>
    <scope>NUCLEOTIDE SEQUENCE</scope>
</reference>
<dbReference type="GO" id="GO:0005886">
    <property type="term" value="C:plasma membrane"/>
    <property type="evidence" value="ECO:0007669"/>
    <property type="project" value="UniProtKB-SubCell"/>
</dbReference>
<dbReference type="EMBL" id="LAZR01002265">
    <property type="protein sequence ID" value="KKN32234.1"/>
    <property type="molecule type" value="Genomic_DNA"/>
</dbReference>
<dbReference type="PANTHER" id="PTHR43646">
    <property type="entry name" value="GLYCOSYLTRANSFERASE"/>
    <property type="match status" value="1"/>
</dbReference>
<proteinExistence type="predicted"/>
<dbReference type="Gene3D" id="3.90.550.10">
    <property type="entry name" value="Spore Coat Polysaccharide Biosynthesis Protein SpsA, Chain A"/>
    <property type="match status" value="1"/>
</dbReference>
<evidence type="ECO:0000256" key="5">
    <source>
        <dbReference type="ARBA" id="ARBA00023136"/>
    </source>
</evidence>
<dbReference type="Pfam" id="PF00535">
    <property type="entry name" value="Glycos_transf_2"/>
    <property type="match status" value="1"/>
</dbReference>
<dbReference type="GO" id="GO:0016757">
    <property type="term" value="F:glycosyltransferase activity"/>
    <property type="evidence" value="ECO:0007669"/>
    <property type="project" value="UniProtKB-KW"/>
</dbReference>
<gene>
    <name evidence="7" type="ORF">LCGC14_0815840</name>
</gene>
<keyword evidence="3" id="KW-0328">Glycosyltransferase</keyword>
<evidence type="ECO:0000256" key="2">
    <source>
        <dbReference type="ARBA" id="ARBA00022475"/>
    </source>
</evidence>
<keyword evidence="5" id="KW-0472">Membrane</keyword>
<evidence type="ECO:0000259" key="6">
    <source>
        <dbReference type="Pfam" id="PF00535"/>
    </source>
</evidence>
<name>A0A0F9PPY0_9ZZZZ</name>
<dbReference type="InterPro" id="IPR001173">
    <property type="entry name" value="Glyco_trans_2-like"/>
</dbReference>
<evidence type="ECO:0000313" key="7">
    <source>
        <dbReference type="EMBL" id="KKN32234.1"/>
    </source>
</evidence>
<evidence type="ECO:0000256" key="3">
    <source>
        <dbReference type="ARBA" id="ARBA00022676"/>
    </source>
</evidence>
<dbReference type="InterPro" id="IPR029044">
    <property type="entry name" value="Nucleotide-diphossugar_trans"/>
</dbReference>
<accession>A0A0F9PPY0</accession>
<evidence type="ECO:0000256" key="4">
    <source>
        <dbReference type="ARBA" id="ARBA00022679"/>
    </source>
</evidence>
<comment type="subcellular location">
    <subcellularLocation>
        <location evidence="1">Cell membrane</location>
    </subcellularLocation>
</comment>
<evidence type="ECO:0000256" key="1">
    <source>
        <dbReference type="ARBA" id="ARBA00004236"/>
    </source>
</evidence>
<comment type="caution">
    <text evidence="7">The sequence shown here is derived from an EMBL/GenBank/DDBJ whole genome shotgun (WGS) entry which is preliminary data.</text>
</comment>
<protein>
    <recommendedName>
        <fullName evidence="6">Glycosyltransferase 2-like domain-containing protein</fullName>
    </recommendedName>
</protein>
<feature type="domain" description="Glycosyltransferase 2-like" evidence="6">
    <location>
        <begin position="4"/>
        <end position="119"/>
    </location>
</feature>
<organism evidence="7">
    <name type="scientific">marine sediment metagenome</name>
    <dbReference type="NCBI Taxonomy" id="412755"/>
    <lineage>
        <taxon>unclassified sequences</taxon>
        <taxon>metagenomes</taxon>
        <taxon>ecological metagenomes</taxon>
    </lineage>
</organism>
<keyword evidence="2" id="KW-1003">Cell membrane</keyword>
<dbReference type="AlphaFoldDB" id="A0A0F9PPY0"/>